<evidence type="ECO:0000256" key="7">
    <source>
        <dbReference type="ARBA" id="ARBA00047942"/>
    </source>
</evidence>
<dbReference type="GO" id="GO:0006260">
    <property type="term" value="P:DNA replication"/>
    <property type="evidence" value="ECO:0007669"/>
    <property type="project" value="UniProtKB-KW"/>
</dbReference>
<dbReference type="Gene3D" id="3.40.50.150">
    <property type="entry name" value="Vaccinia Virus protein VP39"/>
    <property type="match status" value="1"/>
</dbReference>
<dbReference type="EC" id="2.1.1.-" evidence="8"/>
<reference evidence="11 12" key="1">
    <citation type="submission" date="2017-06" db="EMBL/GenBank/DDBJ databases">
        <title>Raineya orbicola gen. nov., sp. nov. a slightly thermophilic bacterium of the phylum Bacteroidetes and the description of Raineyaceae fam. nov.</title>
        <authorList>
            <person name="Albuquerque L."/>
            <person name="Polonia A.R.M."/>
            <person name="Barroso C."/>
            <person name="Froufe H.J.C."/>
            <person name="Lage O."/>
            <person name="Lobo-Da-Cunha A."/>
            <person name="Egas C."/>
            <person name="Da Costa M.S."/>
        </authorList>
    </citation>
    <scope>NUCLEOTIDE SEQUENCE [LARGE SCALE GENOMIC DNA]</scope>
    <source>
        <strain evidence="11 12">SPSPC-11</strain>
    </source>
</reference>
<evidence type="ECO:0000256" key="6">
    <source>
        <dbReference type="ARBA" id="ARBA00023125"/>
    </source>
</evidence>
<comment type="caution">
    <text evidence="11">The sequence shown here is derived from an EMBL/GenBank/DDBJ whole genome shotgun (WGS) entry which is preliminary data.</text>
</comment>
<feature type="domain" description="DNA methylase N-4/N-6" evidence="9">
    <location>
        <begin position="29"/>
        <end position="250"/>
    </location>
</feature>
<protein>
    <recommendedName>
        <fullName evidence="8">Methyltransferase</fullName>
        <ecNumber evidence="8">2.1.1.-</ecNumber>
    </recommendedName>
</protein>
<comment type="catalytic activity">
    <reaction evidence="7">
        <text>a 2'-deoxyadenosine in DNA + S-adenosyl-L-methionine = an N(6)-methyl-2'-deoxyadenosine in DNA + S-adenosyl-L-homocysteine + H(+)</text>
        <dbReference type="Rhea" id="RHEA:15197"/>
        <dbReference type="Rhea" id="RHEA-COMP:12418"/>
        <dbReference type="Rhea" id="RHEA-COMP:12419"/>
        <dbReference type="ChEBI" id="CHEBI:15378"/>
        <dbReference type="ChEBI" id="CHEBI:57856"/>
        <dbReference type="ChEBI" id="CHEBI:59789"/>
        <dbReference type="ChEBI" id="CHEBI:90615"/>
        <dbReference type="ChEBI" id="CHEBI:90616"/>
        <dbReference type="EC" id="2.1.1.72"/>
    </reaction>
</comment>
<dbReference type="InterPro" id="IPR029063">
    <property type="entry name" value="SAM-dependent_MTases_sf"/>
</dbReference>
<keyword evidence="2 11" id="KW-0489">Methyltransferase</keyword>
<evidence type="ECO:0000313" key="11">
    <source>
        <dbReference type="EMBL" id="PKQ69334.1"/>
    </source>
</evidence>
<dbReference type="InterPro" id="IPR002941">
    <property type="entry name" value="DNA_methylase_N4/N6"/>
</dbReference>
<dbReference type="RefSeq" id="WP_101358645.1">
    <property type="nucleotide sequence ID" value="NZ_NKXO01000019.1"/>
</dbReference>
<evidence type="ECO:0000256" key="3">
    <source>
        <dbReference type="ARBA" id="ARBA00022679"/>
    </source>
</evidence>
<evidence type="ECO:0000259" key="9">
    <source>
        <dbReference type="Pfam" id="PF01555"/>
    </source>
</evidence>
<dbReference type="GO" id="GO:0009007">
    <property type="term" value="F:site-specific DNA-methyltransferase (adenine-specific) activity"/>
    <property type="evidence" value="ECO:0007669"/>
    <property type="project" value="UniProtKB-EC"/>
</dbReference>
<dbReference type="OrthoDB" id="1273118at2"/>
<dbReference type="PANTHER" id="PTHR13370">
    <property type="entry name" value="RNA METHYLASE-RELATED"/>
    <property type="match status" value="1"/>
</dbReference>
<feature type="domain" description="RAMA" evidence="10">
    <location>
        <begin position="264"/>
        <end position="356"/>
    </location>
</feature>
<dbReference type="PANTHER" id="PTHR13370:SF3">
    <property type="entry name" value="TRNA (GUANINE(10)-N2)-METHYLTRANSFERASE HOMOLOG"/>
    <property type="match status" value="1"/>
</dbReference>
<evidence type="ECO:0000256" key="8">
    <source>
        <dbReference type="RuleBase" id="RU362026"/>
    </source>
</evidence>
<dbReference type="SUPFAM" id="SSF53335">
    <property type="entry name" value="S-adenosyl-L-methionine-dependent methyltransferases"/>
    <property type="match status" value="1"/>
</dbReference>
<dbReference type="Pfam" id="PF18755">
    <property type="entry name" value="RAMA"/>
    <property type="match status" value="1"/>
</dbReference>
<dbReference type="GO" id="GO:0005737">
    <property type="term" value="C:cytoplasm"/>
    <property type="evidence" value="ECO:0007669"/>
    <property type="project" value="TreeGrafter"/>
</dbReference>
<sequence>MEKIGDFQINSIVQGDCVELLKKLPNNSVDLIFADPPYNLQLNGELFRPNQTKVDAVNDGWDKFDSFESYDKFCLQWLSECRRVLKSTGSIWVIGSYHNIFRIGKIMQDLGFWILNDIIWIKTNPMPNFKGTRFNNAHETLIWASKSEKSSYTFHYKSMKTFNDDLQMRSDWYIPICQGEERIKVNGKKAHSTQKPEELLFRIILSTSNINDLILDPFSGSGTTAAVAKRLKRKFLGFERELFYVQVANERLNKIIPLAEPVLEYKIERRKPKVPFGSLIEKGFVEIGEVLYSKNGLHQAVVLADGSLQYGDLVASIHKVSAFILGKENYNGWSFWYVKRNGILQSIDDLRNLYSEKYFGTPFKIHSKTISKTA</sequence>
<keyword evidence="12" id="KW-1185">Reference proteome</keyword>
<dbReference type="GO" id="GO:0008170">
    <property type="term" value="F:N-methyltransferase activity"/>
    <property type="evidence" value="ECO:0007669"/>
    <property type="project" value="InterPro"/>
</dbReference>
<proteinExistence type="inferred from homology"/>
<evidence type="ECO:0000313" key="12">
    <source>
        <dbReference type="Proteomes" id="UP000233387"/>
    </source>
</evidence>
<dbReference type="GO" id="GO:0032259">
    <property type="term" value="P:methylation"/>
    <property type="evidence" value="ECO:0007669"/>
    <property type="project" value="UniProtKB-KW"/>
</dbReference>
<dbReference type="PROSITE" id="PS00092">
    <property type="entry name" value="N6_MTASE"/>
    <property type="match status" value="1"/>
</dbReference>
<evidence type="ECO:0000256" key="2">
    <source>
        <dbReference type="ARBA" id="ARBA00022603"/>
    </source>
</evidence>
<keyword evidence="3" id="KW-0808">Transferase</keyword>
<evidence type="ECO:0000259" key="10">
    <source>
        <dbReference type="Pfam" id="PF18755"/>
    </source>
</evidence>
<accession>A0A2N3IG78</accession>
<dbReference type="PRINTS" id="PR00508">
    <property type="entry name" value="S21N4MTFRASE"/>
</dbReference>
<comment type="similarity">
    <text evidence="1 8">Belongs to the N(4)/N(6)-methyltransferase family.</text>
</comment>
<organism evidence="11 12">
    <name type="scientific">Raineya orbicola</name>
    <dbReference type="NCBI Taxonomy" id="2016530"/>
    <lineage>
        <taxon>Bacteria</taxon>
        <taxon>Pseudomonadati</taxon>
        <taxon>Bacteroidota</taxon>
        <taxon>Cytophagia</taxon>
        <taxon>Cytophagales</taxon>
        <taxon>Raineyaceae</taxon>
        <taxon>Raineya</taxon>
    </lineage>
</organism>
<dbReference type="InterPro" id="IPR001091">
    <property type="entry name" value="RM_Methyltransferase"/>
</dbReference>
<keyword evidence="4" id="KW-0949">S-adenosyl-L-methionine</keyword>
<dbReference type="Pfam" id="PF01555">
    <property type="entry name" value="N6_N4_Mtase"/>
    <property type="match status" value="1"/>
</dbReference>
<evidence type="ECO:0000256" key="4">
    <source>
        <dbReference type="ARBA" id="ARBA00022691"/>
    </source>
</evidence>
<gene>
    <name evidence="11" type="ORF">Rain11_1379</name>
</gene>
<dbReference type="InterPro" id="IPR040843">
    <property type="entry name" value="RAMA"/>
</dbReference>
<name>A0A2N3IG78_9BACT</name>
<keyword evidence="5" id="KW-0235">DNA replication</keyword>
<dbReference type="AlphaFoldDB" id="A0A2N3IG78"/>
<evidence type="ECO:0000256" key="5">
    <source>
        <dbReference type="ARBA" id="ARBA00022705"/>
    </source>
</evidence>
<dbReference type="Proteomes" id="UP000233387">
    <property type="component" value="Unassembled WGS sequence"/>
</dbReference>
<dbReference type="EMBL" id="NKXO01000019">
    <property type="protein sequence ID" value="PKQ69334.1"/>
    <property type="molecule type" value="Genomic_DNA"/>
</dbReference>
<dbReference type="GO" id="GO:0003677">
    <property type="term" value="F:DNA binding"/>
    <property type="evidence" value="ECO:0007669"/>
    <property type="project" value="UniProtKB-KW"/>
</dbReference>
<dbReference type="FunFam" id="3.40.50.150:FF:000276">
    <property type="entry name" value="Methyltransferase"/>
    <property type="match status" value="1"/>
</dbReference>
<keyword evidence="6" id="KW-0238">DNA-binding</keyword>
<dbReference type="InterPro" id="IPR002052">
    <property type="entry name" value="DNA_methylase_N6_adenine_CS"/>
</dbReference>
<evidence type="ECO:0000256" key="1">
    <source>
        <dbReference type="ARBA" id="ARBA00006594"/>
    </source>
</evidence>